<accession>A0A927UDK2</accession>
<dbReference type="InterPro" id="IPR029044">
    <property type="entry name" value="Nucleotide-diphossugar_trans"/>
</dbReference>
<evidence type="ECO:0000256" key="2">
    <source>
        <dbReference type="ARBA" id="ARBA00022679"/>
    </source>
</evidence>
<comment type="caution">
    <text evidence="4">The sequence shown here is derived from an EMBL/GenBank/DDBJ whole genome shotgun (WGS) entry which is preliminary data.</text>
</comment>
<keyword evidence="3" id="KW-0548">Nucleotidyltransferase</keyword>
<dbReference type="SUPFAM" id="SSF53448">
    <property type="entry name" value="Nucleotide-diphospho-sugar transferases"/>
    <property type="match status" value="1"/>
</dbReference>
<dbReference type="InterPro" id="IPR039741">
    <property type="entry name" value="UDP-sugar_pyrophosphorylase"/>
</dbReference>
<dbReference type="AlphaFoldDB" id="A0A927UDK2"/>
<dbReference type="Gene3D" id="3.90.550.10">
    <property type="entry name" value="Spore Coat Polysaccharide Biosynthesis Protein SpsA, Chain A"/>
    <property type="match status" value="1"/>
</dbReference>
<dbReference type="PANTHER" id="PTHR11952">
    <property type="entry name" value="UDP- GLUCOSE PYROPHOSPHORYLASE"/>
    <property type="match status" value="1"/>
</dbReference>
<dbReference type="InterPro" id="IPR002618">
    <property type="entry name" value="UDPGP_fam"/>
</dbReference>
<dbReference type="GO" id="GO:0070569">
    <property type="term" value="F:uridylyltransferase activity"/>
    <property type="evidence" value="ECO:0007669"/>
    <property type="project" value="InterPro"/>
</dbReference>
<keyword evidence="2" id="KW-0808">Transferase</keyword>
<evidence type="ECO:0000313" key="4">
    <source>
        <dbReference type="EMBL" id="MBE5920374.1"/>
    </source>
</evidence>
<reference evidence="4" key="1">
    <citation type="submission" date="2019-04" db="EMBL/GenBank/DDBJ databases">
        <title>Evolution of Biomass-Degrading Anaerobic Consortia Revealed by Metagenomics.</title>
        <authorList>
            <person name="Peng X."/>
        </authorList>
    </citation>
    <scope>NUCLEOTIDE SEQUENCE</scope>
    <source>
        <strain evidence="4">SIG311</strain>
    </source>
</reference>
<protein>
    <submittedName>
        <fullName evidence="4">UDPGP type 1 family protein</fullName>
    </submittedName>
</protein>
<dbReference type="CDD" id="cd04193">
    <property type="entry name" value="UDPGlcNAc_PPase"/>
    <property type="match status" value="1"/>
</dbReference>
<evidence type="ECO:0000256" key="1">
    <source>
        <dbReference type="ARBA" id="ARBA00010401"/>
    </source>
</evidence>
<organism evidence="4 5">
    <name type="scientific">Pseudobutyrivibrio ruminis</name>
    <dbReference type="NCBI Taxonomy" id="46206"/>
    <lineage>
        <taxon>Bacteria</taxon>
        <taxon>Bacillati</taxon>
        <taxon>Bacillota</taxon>
        <taxon>Clostridia</taxon>
        <taxon>Lachnospirales</taxon>
        <taxon>Lachnospiraceae</taxon>
        <taxon>Pseudobutyrivibrio</taxon>
    </lineage>
</organism>
<dbReference type="PANTHER" id="PTHR11952:SF2">
    <property type="entry name" value="LD24639P"/>
    <property type="match status" value="1"/>
</dbReference>
<dbReference type="EMBL" id="SVER01000031">
    <property type="protein sequence ID" value="MBE5920374.1"/>
    <property type="molecule type" value="Genomic_DNA"/>
</dbReference>
<evidence type="ECO:0000256" key="3">
    <source>
        <dbReference type="ARBA" id="ARBA00022695"/>
    </source>
</evidence>
<sequence length="407" mass="45186">MTKEQAIELLESRGQGHVMRGFDNLSEAQQETFLAQIDNINWSDFELIGNDSADARGEFAVPPAIELPEIASRKAEFEAAGIEAIKKGEVGAVLLAGGMGTRLGFDLPKGCYNVGETHDLYIFECLINNLLEVVKKADAFVPLYIMTSEKNDKATRDFFAEHDYFGYNPDYIKFFIQDMACAVDYDGKLLLEEEGRLATSPNGNGGWYASLIKAGLKSDVEARGVKWINVFAVDNVLQRIADPLFIGATILGNYVSGSKVVRKVEPAEKMGLLCLEDGKPSIVEYYEMSKEMSEAKAADGSLLYKYGVILNYLFSVEKLDEIVNNNLVVHVVEKKIPYVDADGNKVSPTEPNGYKFELLVLDMIHMMDNNLAFEVDRNYEFAPIKNLHGVDSVDSARELLKKNGVVL</sequence>
<proteinExistence type="inferred from homology"/>
<name>A0A927UDK2_9FIRM</name>
<gene>
    <name evidence="4" type="ORF">E7272_11110</name>
</gene>
<evidence type="ECO:0000313" key="5">
    <source>
        <dbReference type="Proteomes" id="UP000766246"/>
    </source>
</evidence>
<dbReference type="Proteomes" id="UP000766246">
    <property type="component" value="Unassembled WGS sequence"/>
</dbReference>
<dbReference type="Pfam" id="PF01704">
    <property type="entry name" value="UDPGP"/>
    <property type="match status" value="1"/>
</dbReference>
<comment type="similarity">
    <text evidence="1">Belongs to the UDPGP type 1 family.</text>
</comment>